<dbReference type="AlphaFoldDB" id="A0A2N9J6G7"/>
<reference evidence="1" key="1">
    <citation type="submission" date="2018-02" db="EMBL/GenBank/DDBJ databases">
        <authorList>
            <person name="Cohen D.B."/>
            <person name="Kent A.D."/>
        </authorList>
    </citation>
    <scope>NUCLEOTIDE SEQUENCE</scope>
</reference>
<organism evidence="1">
    <name type="scientific">Fagus sylvatica</name>
    <name type="common">Beechnut</name>
    <dbReference type="NCBI Taxonomy" id="28930"/>
    <lineage>
        <taxon>Eukaryota</taxon>
        <taxon>Viridiplantae</taxon>
        <taxon>Streptophyta</taxon>
        <taxon>Embryophyta</taxon>
        <taxon>Tracheophyta</taxon>
        <taxon>Spermatophyta</taxon>
        <taxon>Magnoliopsida</taxon>
        <taxon>eudicotyledons</taxon>
        <taxon>Gunneridae</taxon>
        <taxon>Pentapetalae</taxon>
        <taxon>rosids</taxon>
        <taxon>fabids</taxon>
        <taxon>Fagales</taxon>
        <taxon>Fagaceae</taxon>
        <taxon>Fagus</taxon>
    </lineage>
</organism>
<evidence type="ECO:0000313" key="1">
    <source>
        <dbReference type="EMBL" id="SPD33016.1"/>
    </source>
</evidence>
<sequence>MDALVADHIQYRNDAVHWVLNMTRPAQGWELKSLSSFLDLLYSSPTKGHGMDRVCWQGSNKKGFQVNSYYKAFLLRVGMTVPWKSPGMWSFGMRFLIAYSGVFGGRGMLGVLRGKNS</sequence>
<accession>A0A2N9J6G7</accession>
<dbReference type="EMBL" id="OIVN01006432">
    <property type="protein sequence ID" value="SPD33016.1"/>
    <property type="molecule type" value="Genomic_DNA"/>
</dbReference>
<gene>
    <name evidence="1" type="ORF">FSB_LOCUS60898</name>
</gene>
<protein>
    <submittedName>
        <fullName evidence="1">Uncharacterized protein</fullName>
    </submittedName>
</protein>
<name>A0A2N9J6G7_FAGSY</name>
<proteinExistence type="predicted"/>